<keyword evidence="3" id="KW-0238">DNA-binding</keyword>
<organism evidence="6 7">
    <name type="scientific">Sphaerisporangium rufum</name>
    <dbReference type="NCBI Taxonomy" id="1381558"/>
    <lineage>
        <taxon>Bacteria</taxon>
        <taxon>Bacillati</taxon>
        <taxon>Actinomycetota</taxon>
        <taxon>Actinomycetes</taxon>
        <taxon>Streptosporangiales</taxon>
        <taxon>Streptosporangiaceae</taxon>
        <taxon>Sphaerisporangium</taxon>
    </lineage>
</organism>
<accession>A0A919V0Z9</accession>
<sequence length="272" mass="30390">MTQPALSRQIQVLEKRLGVQLFVRAGRTVRLSDAGHALRGEAQAVVDAMQWLRDKADQWARTLTDHLVVGTFAAESAMPYTQPILQDLRARHPHLTVEVRTSNLADQMTQLLEGRVDVAFLRPPVPSGIEMLELSSEPRVACVSADNPLTSRNAVSLADLAGYLFPQHPPQVPRQWTKYWAEDPRPDGSVVRYGPVFHDLEELLLAIAQGEVVVFMPEAARHFYPRPGIRYLNVIDISPCVSALAWLTRHRSRPVVQAVREAAATWLKTSSL</sequence>
<dbReference type="AlphaFoldDB" id="A0A919V0Z9"/>
<keyword evidence="7" id="KW-1185">Reference proteome</keyword>
<evidence type="ECO:0000256" key="2">
    <source>
        <dbReference type="ARBA" id="ARBA00023015"/>
    </source>
</evidence>
<dbReference type="PANTHER" id="PTHR30346:SF0">
    <property type="entry name" value="HCA OPERON TRANSCRIPTIONAL ACTIVATOR HCAR"/>
    <property type="match status" value="1"/>
</dbReference>
<evidence type="ECO:0000259" key="5">
    <source>
        <dbReference type="PROSITE" id="PS50931"/>
    </source>
</evidence>
<dbReference type="SUPFAM" id="SSF53850">
    <property type="entry name" value="Periplasmic binding protein-like II"/>
    <property type="match status" value="1"/>
</dbReference>
<dbReference type="EMBL" id="BOOU01000044">
    <property type="protein sequence ID" value="GII78042.1"/>
    <property type="molecule type" value="Genomic_DNA"/>
</dbReference>
<dbReference type="PANTHER" id="PTHR30346">
    <property type="entry name" value="TRANSCRIPTIONAL DUAL REGULATOR HCAR-RELATED"/>
    <property type="match status" value="1"/>
</dbReference>
<feature type="domain" description="HTH lysR-type" evidence="5">
    <location>
        <begin position="1"/>
        <end position="32"/>
    </location>
</feature>
<dbReference type="Proteomes" id="UP000655287">
    <property type="component" value="Unassembled WGS sequence"/>
</dbReference>
<dbReference type="Gene3D" id="1.10.10.10">
    <property type="entry name" value="Winged helix-like DNA-binding domain superfamily/Winged helix DNA-binding domain"/>
    <property type="match status" value="1"/>
</dbReference>
<dbReference type="Pfam" id="PF00126">
    <property type="entry name" value="HTH_1"/>
    <property type="match status" value="1"/>
</dbReference>
<evidence type="ECO:0000256" key="3">
    <source>
        <dbReference type="ARBA" id="ARBA00023125"/>
    </source>
</evidence>
<dbReference type="InterPro" id="IPR036390">
    <property type="entry name" value="WH_DNA-bd_sf"/>
</dbReference>
<dbReference type="PROSITE" id="PS50931">
    <property type="entry name" value="HTH_LYSR"/>
    <property type="match status" value="1"/>
</dbReference>
<keyword evidence="4" id="KW-0804">Transcription</keyword>
<reference evidence="6" key="1">
    <citation type="submission" date="2021-01" db="EMBL/GenBank/DDBJ databases">
        <title>Whole genome shotgun sequence of Sphaerisporangium rufum NBRC 109079.</title>
        <authorList>
            <person name="Komaki H."/>
            <person name="Tamura T."/>
        </authorList>
    </citation>
    <scope>NUCLEOTIDE SEQUENCE</scope>
    <source>
        <strain evidence="6">NBRC 109079</strain>
    </source>
</reference>
<dbReference type="Gene3D" id="3.40.190.10">
    <property type="entry name" value="Periplasmic binding protein-like II"/>
    <property type="match status" value="2"/>
</dbReference>
<dbReference type="GO" id="GO:0003700">
    <property type="term" value="F:DNA-binding transcription factor activity"/>
    <property type="evidence" value="ECO:0007669"/>
    <property type="project" value="InterPro"/>
</dbReference>
<dbReference type="PRINTS" id="PR00039">
    <property type="entry name" value="HTHLYSR"/>
</dbReference>
<dbReference type="InterPro" id="IPR000847">
    <property type="entry name" value="LysR_HTH_N"/>
</dbReference>
<evidence type="ECO:0000313" key="7">
    <source>
        <dbReference type="Proteomes" id="UP000655287"/>
    </source>
</evidence>
<dbReference type="Pfam" id="PF03466">
    <property type="entry name" value="LysR_substrate"/>
    <property type="match status" value="1"/>
</dbReference>
<dbReference type="CDD" id="cd08414">
    <property type="entry name" value="PBP2_LTTR_aromatics_like"/>
    <property type="match status" value="1"/>
</dbReference>
<dbReference type="GO" id="GO:0003677">
    <property type="term" value="F:DNA binding"/>
    <property type="evidence" value="ECO:0007669"/>
    <property type="project" value="UniProtKB-KW"/>
</dbReference>
<gene>
    <name evidence="6" type="primary">hcaR_1</name>
    <name evidence="6" type="ORF">Sru01_30240</name>
</gene>
<dbReference type="InterPro" id="IPR005119">
    <property type="entry name" value="LysR_subst-bd"/>
</dbReference>
<comment type="similarity">
    <text evidence="1">Belongs to the LysR transcriptional regulatory family.</text>
</comment>
<proteinExistence type="inferred from homology"/>
<dbReference type="GO" id="GO:0032993">
    <property type="term" value="C:protein-DNA complex"/>
    <property type="evidence" value="ECO:0007669"/>
    <property type="project" value="TreeGrafter"/>
</dbReference>
<dbReference type="InterPro" id="IPR036388">
    <property type="entry name" value="WH-like_DNA-bd_sf"/>
</dbReference>
<comment type="caution">
    <text evidence="6">The sequence shown here is derived from an EMBL/GenBank/DDBJ whole genome shotgun (WGS) entry which is preliminary data.</text>
</comment>
<evidence type="ECO:0000256" key="4">
    <source>
        <dbReference type="ARBA" id="ARBA00023163"/>
    </source>
</evidence>
<name>A0A919V0Z9_9ACTN</name>
<protein>
    <submittedName>
        <fullName evidence="6">LysR family transcriptional regulator</fullName>
    </submittedName>
</protein>
<evidence type="ECO:0000313" key="6">
    <source>
        <dbReference type="EMBL" id="GII78042.1"/>
    </source>
</evidence>
<keyword evidence="2" id="KW-0805">Transcription regulation</keyword>
<dbReference type="SUPFAM" id="SSF46785">
    <property type="entry name" value="Winged helix' DNA-binding domain"/>
    <property type="match status" value="1"/>
</dbReference>
<evidence type="ECO:0000256" key="1">
    <source>
        <dbReference type="ARBA" id="ARBA00009437"/>
    </source>
</evidence>